<dbReference type="PANTHER" id="PTHR43084">
    <property type="entry name" value="PERSULFIDE DIOXYGENASE ETHE1"/>
    <property type="match status" value="1"/>
</dbReference>
<dbReference type="Proteomes" id="UP000076420">
    <property type="component" value="Unassembled WGS sequence"/>
</dbReference>
<organism evidence="17 18">
    <name type="scientific">Biomphalaria glabrata</name>
    <name type="common">Bloodfluke planorb</name>
    <name type="synonym">Freshwater snail</name>
    <dbReference type="NCBI Taxonomy" id="6526"/>
    <lineage>
        <taxon>Eukaryota</taxon>
        <taxon>Metazoa</taxon>
        <taxon>Spiralia</taxon>
        <taxon>Lophotrochozoa</taxon>
        <taxon>Mollusca</taxon>
        <taxon>Gastropoda</taxon>
        <taxon>Heterobranchia</taxon>
        <taxon>Euthyneura</taxon>
        <taxon>Panpulmonata</taxon>
        <taxon>Hygrophila</taxon>
        <taxon>Lymnaeoidea</taxon>
        <taxon>Planorbidae</taxon>
        <taxon>Biomphalaria</taxon>
    </lineage>
</organism>
<comment type="subunit">
    <text evidence="12">Homodimer. Monomer. Interacts with TST. May interact with RELA.</text>
</comment>
<dbReference type="InterPro" id="IPR036866">
    <property type="entry name" value="RibonucZ/Hydroxyglut_hydro"/>
</dbReference>
<keyword evidence="7" id="KW-0007">Acetylation</keyword>
<dbReference type="PANTHER" id="PTHR43084:SF1">
    <property type="entry name" value="PERSULFIDE DIOXYGENASE ETHE1, MITOCHONDRIAL"/>
    <property type="match status" value="1"/>
</dbReference>
<accession>A0A9I3W8F1</accession>
<dbReference type="OrthoDB" id="449487at2759"/>
<comment type="subcellular location">
    <subcellularLocation>
        <location evidence="2">Mitochondrion</location>
    </subcellularLocation>
</comment>
<dbReference type="GO" id="GO:0046872">
    <property type="term" value="F:metal ion binding"/>
    <property type="evidence" value="ECO:0007669"/>
    <property type="project" value="UniProtKB-KW"/>
</dbReference>
<keyword evidence="9" id="KW-0408">Iron</keyword>
<dbReference type="GO" id="GO:0005739">
    <property type="term" value="C:mitochondrion"/>
    <property type="evidence" value="ECO:0007669"/>
    <property type="project" value="UniProtKB-SubCell"/>
</dbReference>
<evidence type="ECO:0000313" key="17">
    <source>
        <dbReference type="EnsemblMetazoa" id="BGLB006605-PA"/>
    </source>
</evidence>
<evidence type="ECO:0000256" key="8">
    <source>
        <dbReference type="ARBA" id="ARBA00023002"/>
    </source>
</evidence>
<evidence type="ECO:0000256" key="13">
    <source>
        <dbReference type="ARBA" id="ARBA00066686"/>
    </source>
</evidence>
<name>A0A9I3W8F1_BIOGL</name>
<evidence type="ECO:0000256" key="4">
    <source>
        <dbReference type="ARBA" id="ARBA00022723"/>
    </source>
</evidence>
<keyword evidence="10" id="KW-0496">Mitochondrion</keyword>
<dbReference type="Pfam" id="PF00753">
    <property type="entry name" value="Lactamase_B"/>
    <property type="match status" value="1"/>
</dbReference>
<reference evidence="17" key="1">
    <citation type="submission" date="2023-03" db="UniProtKB">
        <authorList>
            <consortium name="EnsemblMetazoa"/>
        </authorList>
    </citation>
    <scope>IDENTIFICATION</scope>
    <source>
        <strain evidence="17">BB02</strain>
    </source>
</reference>
<dbReference type="VEuPathDB" id="VectorBase:BGLAX_037308"/>
<evidence type="ECO:0000256" key="5">
    <source>
        <dbReference type="ARBA" id="ARBA00022946"/>
    </source>
</evidence>
<evidence type="ECO:0000256" key="11">
    <source>
        <dbReference type="ARBA" id="ARBA00050990"/>
    </source>
</evidence>
<evidence type="ECO:0000313" key="18">
    <source>
        <dbReference type="Proteomes" id="UP000076420"/>
    </source>
</evidence>
<dbReference type="GO" id="GO:0070813">
    <property type="term" value="P:hydrogen sulfide metabolic process"/>
    <property type="evidence" value="ECO:0007669"/>
    <property type="project" value="TreeGrafter"/>
</dbReference>
<dbReference type="EC" id="1.13.11.18" evidence="13"/>
<gene>
    <name evidence="17" type="primary">106064347</name>
</gene>
<evidence type="ECO:0000259" key="16">
    <source>
        <dbReference type="SMART" id="SM00849"/>
    </source>
</evidence>
<evidence type="ECO:0000256" key="14">
    <source>
        <dbReference type="ARBA" id="ARBA00067300"/>
    </source>
</evidence>
<protein>
    <recommendedName>
        <fullName evidence="14">Persulfide dioxygenase ETHE1, mitochondrial</fullName>
        <ecNumber evidence="13">1.13.11.18</ecNumber>
    </recommendedName>
    <alternativeName>
        <fullName evidence="15">Sulfur dioxygenase ETHE1</fullName>
    </alternativeName>
</protein>
<feature type="domain" description="Metallo-beta-lactamase" evidence="16">
    <location>
        <begin position="128"/>
        <end position="289"/>
    </location>
</feature>
<keyword evidence="6" id="KW-0223">Dioxygenase</keyword>
<keyword evidence="5" id="KW-0809">Transit peptide</keyword>
<dbReference type="FunFam" id="3.60.15.10:FF:000013">
    <property type="entry name" value="Persulfide dioxygenase ETHE1, mitochondrial"/>
    <property type="match status" value="1"/>
</dbReference>
<evidence type="ECO:0000256" key="1">
    <source>
        <dbReference type="ARBA" id="ARBA00001954"/>
    </source>
</evidence>
<dbReference type="InterPro" id="IPR051682">
    <property type="entry name" value="Mito_Persulfide_Diox"/>
</dbReference>
<dbReference type="Gene3D" id="3.60.15.10">
    <property type="entry name" value="Ribonuclease Z/Hydroxyacylglutathione hydrolase-like"/>
    <property type="match status" value="1"/>
</dbReference>
<dbReference type="RefSeq" id="XP_013078324.2">
    <property type="nucleotide sequence ID" value="XM_013222870.2"/>
</dbReference>
<keyword evidence="8" id="KW-0560">Oxidoreductase</keyword>
<proteinExistence type="inferred from homology"/>
<sequence>MKSIHTFKQCTSTIGTILPRRLTFTGARLTTTTSTSTNPAASVTGYALCSVNGCSFRFLETSTRSTTRFVHELEKEDRSSRRLTTLHNHYRTLCFINSTPKRQMSQSSWTGPFGKDLVFRQLLEYKSYTYTYLLADADTNEAVIIDPVIETVDRDVKLVHDLGLKLIYAANTHVHADHVTGSGSIKKLIPTCKSVIAEVSKAKADVKVNEGDLIKFGKFKLEVRSTPGHTDGCITFVLHEKGLVFTGDALLIRGCGRTDFQQGNPGSLYDSIHKKILSLPQSFYVFPAHDYTGQTMSTVGEELRYNPRLTKPKNEFVEIMKNLNLPYPKQIDKALPANMVCGVFDVPESS</sequence>
<comment type="cofactor">
    <cofactor evidence="1">
        <name>Fe(2+)</name>
        <dbReference type="ChEBI" id="CHEBI:29033"/>
    </cofactor>
</comment>
<dbReference type="EnsemblMetazoa" id="BGLB006605-RA">
    <property type="protein sequence ID" value="BGLB006605-PA"/>
    <property type="gene ID" value="BGLB006605"/>
</dbReference>
<comment type="similarity">
    <text evidence="3">Belongs to the metallo-beta-lactamase superfamily. Glyoxalase II family.</text>
</comment>
<dbReference type="InterPro" id="IPR001279">
    <property type="entry name" value="Metallo-B-lactamas"/>
</dbReference>
<evidence type="ECO:0000256" key="12">
    <source>
        <dbReference type="ARBA" id="ARBA00065219"/>
    </source>
</evidence>
<evidence type="ECO:0000256" key="10">
    <source>
        <dbReference type="ARBA" id="ARBA00023128"/>
    </source>
</evidence>
<dbReference type="GO" id="GO:0006749">
    <property type="term" value="P:glutathione metabolic process"/>
    <property type="evidence" value="ECO:0007669"/>
    <property type="project" value="InterPro"/>
</dbReference>
<keyword evidence="4" id="KW-0479">Metal-binding</keyword>
<dbReference type="AlphaFoldDB" id="A0A9I3W8F1"/>
<evidence type="ECO:0000256" key="2">
    <source>
        <dbReference type="ARBA" id="ARBA00004173"/>
    </source>
</evidence>
<dbReference type="GO" id="GO:0050313">
    <property type="term" value="F:sulfur dioxygenase activity"/>
    <property type="evidence" value="ECO:0007669"/>
    <property type="project" value="UniProtKB-EC"/>
</dbReference>
<evidence type="ECO:0000256" key="9">
    <source>
        <dbReference type="ARBA" id="ARBA00023004"/>
    </source>
</evidence>
<evidence type="ECO:0000256" key="6">
    <source>
        <dbReference type="ARBA" id="ARBA00022964"/>
    </source>
</evidence>
<dbReference type="CDD" id="cd07724">
    <property type="entry name" value="POD-like_MBL-fold"/>
    <property type="match status" value="1"/>
</dbReference>
<evidence type="ECO:0000256" key="15">
    <source>
        <dbReference type="ARBA" id="ARBA00077964"/>
    </source>
</evidence>
<dbReference type="SMART" id="SM00849">
    <property type="entry name" value="Lactamase_B"/>
    <property type="match status" value="1"/>
</dbReference>
<dbReference type="SUPFAM" id="SSF56281">
    <property type="entry name" value="Metallo-hydrolase/oxidoreductase"/>
    <property type="match status" value="1"/>
</dbReference>
<dbReference type="KEGG" id="bgt:106064347"/>
<dbReference type="InterPro" id="IPR044528">
    <property type="entry name" value="POD-like_MBL-fold"/>
</dbReference>
<evidence type="ECO:0000256" key="7">
    <source>
        <dbReference type="ARBA" id="ARBA00022990"/>
    </source>
</evidence>
<comment type="catalytic activity">
    <reaction evidence="11">
        <text>S-sulfanylglutathione + O2 + H2O = sulfite + glutathione + 2 H(+)</text>
        <dbReference type="Rhea" id="RHEA:12981"/>
        <dbReference type="ChEBI" id="CHEBI:15377"/>
        <dbReference type="ChEBI" id="CHEBI:15378"/>
        <dbReference type="ChEBI" id="CHEBI:15379"/>
        <dbReference type="ChEBI" id="CHEBI:17359"/>
        <dbReference type="ChEBI" id="CHEBI:57925"/>
        <dbReference type="ChEBI" id="CHEBI:58905"/>
        <dbReference type="EC" id="1.13.11.18"/>
    </reaction>
</comment>
<evidence type="ECO:0000256" key="3">
    <source>
        <dbReference type="ARBA" id="ARBA00006759"/>
    </source>
</evidence>